<dbReference type="Gene3D" id="3.40.50.10320">
    <property type="entry name" value="LmbE-like"/>
    <property type="match status" value="1"/>
</dbReference>
<dbReference type="Proteomes" id="UP000233654">
    <property type="component" value="Unassembled WGS sequence"/>
</dbReference>
<reference evidence="1 2" key="1">
    <citation type="journal article" date="2017" name="ISME J.">
        <title>Potential for microbial H2 and metal transformations associated with novel bacteria and archaea in deep terrestrial subsurface sediments.</title>
        <authorList>
            <person name="Hernsdorf A.W."/>
            <person name="Amano Y."/>
            <person name="Miyakawa K."/>
            <person name="Ise K."/>
            <person name="Suzuki Y."/>
            <person name="Anantharaman K."/>
            <person name="Probst A."/>
            <person name="Burstein D."/>
            <person name="Thomas B.C."/>
            <person name="Banfield J.F."/>
        </authorList>
    </citation>
    <scope>NUCLEOTIDE SEQUENCE [LARGE SCALE GENOMIC DNA]</scope>
    <source>
        <strain evidence="1">HGW-Actinobacteria-3</strain>
    </source>
</reference>
<dbReference type="EMBL" id="PHEX01000062">
    <property type="protein sequence ID" value="PKQ27704.1"/>
    <property type="molecule type" value="Genomic_DNA"/>
</dbReference>
<name>A0A2N3G550_9ACTN</name>
<evidence type="ECO:0000313" key="2">
    <source>
        <dbReference type="Proteomes" id="UP000233654"/>
    </source>
</evidence>
<evidence type="ECO:0000313" key="1">
    <source>
        <dbReference type="EMBL" id="PKQ27704.1"/>
    </source>
</evidence>
<dbReference type="InterPro" id="IPR003737">
    <property type="entry name" value="GlcNAc_PI_deacetylase-related"/>
</dbReference>
<dbReference type="InterPro" id="IPR024078">
    <property type="entry name" value="LmbE-like_dom_sf"/>
</dbReference>
<sequence>MVTVLAAGAHPDDIEFMMAGTVLLLKERGAVLHMWNIANGCCGTLTHGRDEIIHLRSEEAKASALEAGAVWHAPVADDMAIFFSAELLAKVAAVVRDIKPDIMLVPSLFDYMEDHLNTARLLTMAAFARGMPNFKTEPPVPRWDGETVIYHAMPYGLRDWTRRVVMPGQYVDVSRVMDRKRLMLAMHRTQGEWLDASQGVGSYIGAMDEMCRELGEMSGRFTYAEGWMRHNHIGYSRSDEDPLSDILG</sequence>
<accession>A0A2N3G550</accession>
<dbReference type="SUPFAM" id="SSF102588">
    <property type="entry name" value="LmbE-like"/>
    <property type="match status" value="1"/>
</dbReference>
<gene>
    <name evidence="1" type="ORF">CVT63_06605</name>
</gene>
<comment type="caution">
    <text evidence="1">The sequence shown here is derived from an EMBL/GenBank/DDBJ whole genome shotgun (WGS) entry which is preliminary data.</text>
</comment>
<dbReference type="GO" id="GO:0016137">
    <property type="term" value="P:glycoside metabolic process"/>
    <property type="evidence" value="ECO:0007669"/>
    <property type="project" value="UniProtKB-ARBA"/>
</dbReference>
<dbReference type="Pfam" id="PF02585">
    <property type="entry name" value="PIG-L"/>
    <property type="match status" value="1"/>
</dbReference>
<proteinExistence type="predicted"/>
<protein>
    <submittedName>
        <fullName evidence="1">LmbE family protein</fullName>
    </submittedName>
</protein>
<organism evidence="1 2">
    <name type="scientific">Candidatus Anoxymicrobium japonicum</name>
    <dbReference type="NCBI Taxonomy" id="2013648"/>
    <lineage>
        <taxon>Bacteria</taxon>
        <taxon>Bacillati</taxon>
        <taxon>Actinomycetota</taxon>
        <taxon>Candidatus Geothermincolia</taxon>
        <taxon>Candidatus Geothermincolales</taxon>
        <taxon>Candidatus Anoxymicrobiaceae</taxon>
        <taxon>Candidatus Anoxymicrobium</taxon>
    </lineage>
</organism>
<dbReference type="AlphaFoldDB" id="A0A2N3G550"/>